<dbReference type="EMBL" id="JAINUY010000001">
    <property type="protein sequence ID" value="MBZ4033913.1"/>
    <property type="molecule type" value="Genomic_DNA"/>
</dbReference>
<evidence type="ECO:0000256" key="3">
    <source>
        <dbReference type="ARBA" id="ARBA00022989"/>
    </source>
</evidence>
<proteinExistence type="predicted"/>
<evidence type="ECO:0000313" key="8">
    <source>
        <dbReference type="Proteomes" id="UP001139366"/>
    </source>
</evidence>
<sequence length="494" mass="56832">MNSRSRFKNYFIEAVSLFYILLFVYAAISKVLEFENFQAQLGQSSIIGAYAGIVSYSIIIIELLVSVMLVIPSFKLRGLFSSFILMSLFTVYIFIILNFTSNIPCSCGGILEKMTWKVHLIFNIISLILAGLALLFFDQNGRRTKLRLGAIFVSAAVILSVLNISSQYFIHKENPFIRKFVHMSCNKVSTAVLYNKNLYFAGSDKKTIYLADRLAPLYITAYDTALKIKKNFKIELKDDKYPFRSVQVKIVPPYFLVLDGTIPIIYRGKISDWKADILMKESGYYFSNAAVIDSVHIAFRTQNEKSGENILGIFSFKNGLQSSLNDSLLEKQIDGFFDTDGMMNYSVDNKIFIYLYYYRNEFVVTDDKLQLRFRGNTIDTNKIAKLKPVFIKEIGRRKLASPDYIVNRLSTVRRDQLFVNSMLSGRYEDKQMWKTTSIVDVYDLSSKTYISSFYIYNANDGRMRDMLVVDNNVYVIAGTELCRYTLQKNLKIKL</sequence>
<dbReference type="InterPro" id="IPR009908">
    <property type="entry name" value="Methylamine_util_MauE"/>
</dbReference>
<feature type="transmembrane region" description="Helical" evidence="5">
    <location>
        <begin position="149"/>
        <end position="170"/>
    </location>
</feature>
<comment type="subcellular location">
    <subcellularLocation>
        <location evidence="1">Membrane</location>
        <topology evidence="1">Multi-pass membrane protein</topology>
    </subcellularLocation>
</comment>
<reference evidence="7 8" key="1">
    <citation type="journal article" date="2023" name="Antonie Van Leeuwenhoek">
        <title>Flavobacterium potami sp. nov., a multi-metal resistance genes harbouring bacterium isolated from shallow river silt.</title>
        <authorList>
            <person name="Li S."/>
            <person name="Mao S."/>
            <person name="Mu W."/>
            <person name="Guo B."/>
            <person name="Li C."/>
            <person name="Zhu Q."/>
            <person name="Hou X."/>
            <person name="Zhao Y."/>
            <person name="Wei S."/>
            <person name="Liu H."/>
            <person name="Liu A."/>
        </authorList>
    </citation>
    <scope>NUCLEOTIDE SEQUENCE [LARGE SCALE GENOMIC DNA]</scope>
    <source>
        <strain evidence="7 8">17A</strain>
    </source>
</reference>
<evidence type="ECO:0000256" key="5">
    <source>
        <dbReference type="SAM" id="Phobius"/>
    </source>
</evidence>
<feature type="transmembrane region" description="Helical" evidence="5">
    <location>
        <begin position="7"/>
        <end position="28"/>
    </location>
</feature>
<accession>A0A9X1H8B1</accession>
<feature type="transmembrane region" description="Helical" evidence="5">
    <location>
        <begin position="78"/>
        <end position="100"/>
    </location>
</feature>
<feature type="transmembrane region" description="Helical" evidence="5">
    <location>
        <begin position="120"/>
        <end position="137"/>
    </location>
</feature>
<evidence type="ECO:0000256" key="1">
    <source>
        <dbReference type="ARBA" id="ARBA00004141"/>
    </source>
</evidence>
<evidence type="ECO:0000256" key="4">
    <source>
        <dbReference type="ARBA" id="ARBA00023136"/>
    </source>
</evidence>
<comment type="caution">
    <text evidence="7">The sequence shown here is derived from an EMBL/GenBank/DDBJ whole genome shotgun (WGS) entry which is preliminary data.</text>
</comment>
<name>A0A9X1H8B1_9FLAO</name>
<dbReference type="GO" id="GO:0016020">
    <property type="term" value="C:membrane"/>
    <property type="evidence" value="ECO:0007669"/>
    <property type="project" value="UniProtKB-SubCell"/>
</dbReference>
<organism evidence="7 8">
    <name type="scientific">Flavobacterium potami</name>
    <dbReference type="NCBI Taxonomy" id="2872310"/>
    <lineage>
        <taxon>Bacteria</taxon>
        <taxon>Pseudomonadati</taxon>
        <taxon>Bacteroidota</taxon>
        <taxon>Flavobacteriia</taxon>
        <taxon>Flavobacteriales</taxon>
        <taxon>Flavobacteriaceae</taxon>
        <taxon>Flavobacterium</taxon>
    </lineage>
</organism>
<gene>
    <name evidence="7" type="ORF">K6T82_03995</name>
</gene>
<dbReference type="RefSeq" id="WP_144219329.1">
    <property type="nucleotide sequence ID" value="NZ_JAINUY010000001.1"/>
</dbReference>
<dbReference type="GO" id="GO:0030416">
    <property type="term" value="P:methylamine metabolic process"/>
    <property type="evidence" value="ECO:0007669"/>
    <property type="project" value="InterPro"/>
</dbReference>
<dbReference type="Proteomes" id="UP001139366">
    <property type="component" value="Unassembled WGS sequence"/>
</dbReference>
<dbReference type="Pfam" id="PF07291">
    <property type="entry name" value="MauE"/>
    <property type="match status" value="1"/>
</dbReference>
<keyword evidence="2 5" id="KW-0812">Transmembrane</keyword>
<dbReference type="AlphaFoldDB" id="A0A9X1H8B1"/>
<evidence type="ECO:0000256" key="2">
    <source>
        <dbReference type="ARBA" id="ARBA00022692"/>
    </source>
</evidence>
<keyword evidence="8" id="KW-1185">Reference proteome</keyword>
<evidence type="ECO:0000313" key="7">
    <source>
        <dbReference type="EMBL" id="MBZ4033913.1"/>
    </source>
</evidence>
<evidence type="ECO:0000259" key="6">
    <source>
        <dbReference type="Pfam" id="PF07291"/>
    </source>
</evidence>
<keyword evidence="3 5" id="KW-1133">Transmembrane helix</keyword>
<feature type="transmembrane region" description="Helical" evidence="5">
    <location>
        <begin position="48"/>
        <end position="71"/>
    </location>
</feature>
<protein>
    <recommendedName>
        <fullName evidence="6">Methylamine utilisation protein MauE domain-containing protein</fullName>
    </recommendedName>
</protein>
<feature type="domain" description="Methylamine utilisation protein MauE" evidence="6">
    <location>
        <begin position="9"/>
        <end position="135"/>
    </location>
</feature>
<keyword evidence="4 5" id="KW-0472">Membrane</keyword>